<organism evidence="4 5">
    <name type="scientific">Naumovozyma castellii</name>
    <name type="common">Yeast</name>
    <name type="synonym">Saccharomyces castellii</name>
    <dbReference type="NCBI Taxonomy" id="27288"/>
    <lineage>
        <taxon>Eukaryota</taxon>
        <taxon>Fungi</taxon>
        <taxon>Dikarya</taxon>
        <taxon>Ascomycota</taxon>
        <taxon>Saccharomycotina</taxon>
        <taxon>Saccharomycetes</taxon>
        <taxon>Saccharomycetales</taxon>
        <taxon>Saccharomycetaceae</taxon>
        <taxon>Naumovozyma</taxon>
    </lineage>
</organism>
<dbReference type="GeneID" id="96903737"/>
<dbReference type="InterPro" id="IPR004114">
    <property type="entry name" value="THUMP_dom"/>
</dbReference>
<dbReference type="HOGENOM" id="CLU_039352_2_2_1"/>
<dbReference type="CDD" id="cd11717">
    <property type="entry name" value="THUMP_THUMPD1_like"/>
    <property type="match status" value="1"/>
</dbReference>
<dbReference type="EMBL" id="HE576756">
    <property type="protein sequence ID" value="CCC70104.1"/>
    <property type="molecule type" value="Genomic_DNA"/>
</dbReference>
<proteinExistence type="predicted"/>
<reference evidence="4 5" key="1">
    <citation type="journal article" date="2011" name="Proc. Natl. Acad. Sci. U.S.A.">
        <title>Evolutionary erosion of yeast sex chromosomes by mating-type switching accidents.</title>
        <authorList>
            <person name="Gordon J.L."/>
            <person name="Armisen D."/>
            <person name="Proux-Wera E."/>
            <person name="Oheigeartaigh S.S."/>
            <person name="Byrne K.P."/>
            <person name="Wolfe K.H."/>
        </authorList>
    </citation>
    <scope>NUCLEOTIDE SEQUENCE [LARGE SCALE GENOMIC DNA]</scope>
    <source>
        <strain evidence="5">ATCC 76901 / BCRC 22586 / CBS 4309 / NBRC 1992 / NRRL Y-12630</strain>
    </source>
</reference>
<dbReference type="eggNOG" id="KOG3943">
    <property type="taxonomic scope" value="Eukaryota"/>
</dbReference>
<dbReference type="OMA" id="MNEKACV"/>
<dbReference type="InterPro" id="IPR040183">
    <property type="entry name" value="THUMPD1-like"/>
</dbReference>
<reference key="2">
    <citation type="submission" date="2011-08" db="EMBL/GenBank/DDBJ databases">
        <title>Genome sequence of Naumovozyma castellii.</title>
        <authorList>
            <person name="Gordon J.L."/>
            <person name="Armisen D."/>
            <person name="Proux-Wera E."/>
            <person name="OhEigeartaigh S.S."/>
            <person name="Byrne K.P."/>
            <person name="Wolfe K.H."/>
        </authorList>
    </citation>
    <scope>NUCLEOTIDE SEQUENCE</scope>
    <source>
        <strain>Type strain:CBS 4309</strain>
    </source>
</reference>
<dbReference type="Proteomes" id="UP000001640">
    <property type="component" value="Chromosome 5"/>
</dbReference>
<dbReference type="Pfam" id="PF02926">
    <property type="entry name" value="THUMP"/>
    <property type="match status" value="1"/>
</dbReference>
<dbReference type="GO" id="GO:0051391">
    <property type="term" value="P:tRNA acetylation"/>
    <property type="evidence" value="ECO:0007669"/>
    <property type="project" value="EnsemblFungi"/>
</dbReference>
<dbReference type="KEGG" id="ncs:NCAS_0E00340"/>
<feature type="region of interest" description="Disordered" evidence="2">
    <location>
        <begin position="1"/>
        <end position="25"/>
    </location>
</feature>
<evidence type="ECO:0000313" key="4">
    <source>
        <dbReference type="EMBL" id="CCC70104.1"/>
    </source>
</evidence>
<dbReference type="STRING" id="1064592.G0VF39"/>
<dbReference type="FunCoup" id="G0VF39">
    <property type="interactions" value="942"/>
</dbReference>
<keyword evidence="1" id="KW-0694">RNA-binding</keyword>
<feature type="domain" description="THUMP" evidence="3">
    <location>
        <begin position="146"/>
        <end position="257"/>
    </location>
</feature>
<evidence type="ECO:0000259" key="3">
    <source>
        <dbReference type="PROSITE" id="PS51165"/>
    </source>
</evidence>
<dbReference type="SUPFAM" id="SSF143437">
    <property type="entry name" value="THUMP domain-like"/>
    <property type="match status" value="1"/>
</dbReference>
<evidence type="ECO:0000256" key="2">
    <source>
        <dbReference type="SAM" id="MobiDB-lite"/>
    </source>
</evidence>
<protein>
    <recommendedName>
        <fullName evidence="3">THUMP domain-containing protein</fullName>
    </recommendedName>
</protein>
<evidence type="ECO:0000256" key="1">
    <source>
        <dbReference type="PROSITE-ProRule" id="PRU00529"/>
    </source>
</evidence>
<dbReference type="PANTHER" id="PTHR13452:SF10">
    <property type="entry name" value="THUMP DOMAIN-CONTAINING PROTEIN 1"/>
    <property type="match status" value="1"/>
</dbReference>
<accession>G0VF39</accession>
<dbReference type="SMART" id="SM00981">
    <property type="entry name" value="THUMP"/>
    <property type="match status" value="1"/>
</dbReference>
<evidence type="ECO:0000313" key="5">
    <source>
        <dbReference type="Proteomes" id="UP000001640"/>
    </source>
</evidence>
<name>G0VF39_NAUCA</name>
<dbReference type="FunFam" id="3.30.2300.10:FF:000001">
    <property type="entry name" value="THUMP domain-containing protein 1"/>
    <property type="match status" value="1"/>
</dbReference>
<dbReference type="GO" id="GO:0003723">
    <property type="term" value="F:RNA binding"/>
    <property type="evidence" value="ECO:0007669"/>
    <property type="project" value="UniProtKB-UniRule"/>
</dbReference>
<gene>
    <name evidence="4" type="primary">NCAS0E00340</name>
    <name evidence="4" type="ordered locus">NCAS_0E00340</name>
</gene>
<dbReference type="PROSITE" id="PS51165">
    <property type="entry name" value="THUMP"/>
    <property type="match status" value="1"/>
</dbReference>
<keyword evidence="5" id="KW-1185">Reference proteome</keyword>
<dbReference type="InParanoid" id="G0VF39"/>
<dbReference type="AlphaFoldDB" id="G0VF39"/>
<sequence length="292" mass="33697">MGEKRPNSNASNGRTQKKKFKINSGFLDPGTSGIYATCSRRKERLAAQELGQLFEEKFQEMYKEELTKDDDSDEENIDELSIEDQIKQELSELHEKNKPTSKSHDNNKKKEPLQFIDLDCECVIFCKTRSPIVPEEFVAKIIEDLASPDNMEKRTRYIAKLTPITYSCNATMEQLILLAQRILAPHFHGEHSEDGLKFAVEVTRRNFNTIPKMDIINQVVKEVTEKGKLNHKVDLKNYDKLVLVECFKNNIGMSVVSGDYLTKYRKYNVQQIYEAKFNDNSEEKDAQNATNK</sequence>
<dbReference type="PANTHER" id="PTHR13452">
    <property type="entry name" value="THUMP DOMAIN CONTAINING PROTEIN 1-RELATED"/>
    <property type="match status" value="1"/>
</dbReference>
<dbReference type="RefSeq" id="XP_003676465.1">
    <property type="nucleotide sequence ID" value="XM_003676417.1"/>
</dbReference>
<dbReference type="Gene3D" id="3.30.2300.10">
    <property type="entry name" value="THUMP superfamily"/>
    <property type="match status" value="1"/>
</dbReference>
<dbReference type="OrthoDB" id="367221at2759"/>